<evidence type="ECO:0000313" key="3">
    <source>
        <dbReference type="Proteomes" id="UP000314294"/>
    </source>
</evidence>
<dbReference type="Proteomes" id="UP000314294">
    <property type="component" value="Unassembled WGS sequence"/>
</dbReference>
<evidence type="ECO:0000256" key="1">
    <source>
        <dbReference type="SAM" id="MobiDB-lite"/>
    </source>
</evidence>
<evidence type="ECO:0000313" key="2">
    <source>
        <dbReference type="EMBL" id="TNN22473.1"/>
    </source>
</evidence>
<dbReference type="AlphaFoldDB" id="A0A4Z2E130"/>
<protein>
    <submittedName>
        <fullName evidence="2">NudC domain-containing protein 3</fullName>
    </submittedName>
</protein>
<sequence>MLKKGWEADGSPFKGQQFDPSMFDIPPSAVQF</sequence>
<reference evidence="2 3" key="1">
    <citation type="submission" date="2019-03" db="EMBL/GenBank/DDBJ databases">
        <title>First draft genome of Liparis tanakae, snailfish: a comprehensive survey of snailfish specific genes.</title>
        <authorList>
            <person name="Kim W."/>
            <person name="Song I."/>
            <person name="Jeong J.-H."/>
            <person name="Kim D."/>
            <person name="Kim S."/>
            <person name="Ryu S."/>
            <person name="Song J.Y."/>
            <person name="Lee S.K."/>
        </authorList>
    </citation>
    <scope>NUCLEOTIDE SEQUENCE [LARGE SCALE GENOMIC DNA]</scope>
    <source>
        <tissue evidence="2">Muscle</tissue>
    </source>
</reference>
<feature type="region of interest" description="Disordered" evidence="1">
    <location>
        <begin position="1"/>
        <end position="32"/>
    </location>
</feature>
<name>A0A4Z2E130_9TELE</name>
<dbReference type="OrthoDB" id="8849448at2759"/>
<gene>
    <name evidence="2" type="primary">NUDCD3_0</name>
    <name evidence="2" type="ORF">EYF80_067413</name>
</gene>
<keyword evidence="3" id="KW-1185">Reference proteome</keyword>
<organism evidence="2 3">
    <name type="scientific">Liparis tanakae</name>
    <name type="common">Tanaka's snailfish</name>
    <dbReference type="NCBI Taxonomy" id="230148"/>
    <lineage>
        <taxon>Eukaryota</taxon>
        <taxon>Metazoa</taxon>
        <taxon>Chordata</taxon>
        <taxon>Craniata</taxon>
        <taxon>Vertebrata</taxon>
        <taxon>Euteleostomi</taxon>
        <taxon>Actinopterygii</taxon>
        <taxon>Neopterygii</taxon>
        <taxon>Teleostei</taxon>
        <taxon>Neoteleostei</taxon>
        <taxon>Acanthomorphata</taxon>
        <taxon>Eupercaria</taxon>
        <taxon>Perciformes</taxon>
        <taxon>Cottioidei</taxon>
        <taxon>Cottales</taxon>
        <taxon>Liparidae</taxon>
        <taxon>Liparis</taxon>
    </lineage>
</organism>
<dbReference type="EMBL" id="SRLO01022252">
    <property type="protein sequence ID" value="TNN22473.1"/>
    <property type="molecule type" value="Genomic_DNA"/>
</dbReference>
<proteinExistence type="predicted"/>
<accession>A0A4Z2E130</accession>
<comment type="caution">
    <text evidence="2">The sequence shown here is derived from an EMBL/GenBank/DDBJ whole genome shotgun (WGS) entry which is preliminary data.</text>
</comment>